<name>A0A1V0SLB4_9VIRU</name>
<dbReference type="EMBL" id="KY684113">
    <property type="protein sequence ID" value="ARF12503.1"/>
    <property type="molecule type" value="Genomic_DNA"/>
</dbReference>
<evidence type="ECO:0000313" key="1">
    <source>
        <dbReference type="EMBL" id="ARF12503.1"/>
    </source>
</evidence>
<proteinExistence type="predicted"/>
<gene>
    <name evidence="1" type="ORF">Klosneuvirus_6_65</name>
</gene>
<accession>A0A1V0SLB4</accession>
<protein>
    <submittedName>
        <fullName evidence="1">Uncharacterized protein</fullName>
    </submittedName>
</protein>
<sequence>MLGPNNKVLEKDFLVLLIECLKKSNSQSSEDIKKIHRWSDFYDSFDTIKFYDFFIKQQNTLIYNGEIFKIVSIAISNTEASRNRTYKDAWKRCDTPNPSSVKAFETYHCSCEDNYESSDEENNEENNRSMNIYSIDKFLKEYADKITYNGTYYSQPGPYYPVVGAQYNWNLIFNYNEMIDGKVLDITVKLGPQTRNIFVKKITGYTGSPLIPIIKSGNEDVNSYKPNNLYFDSNFFPLIKIALLSREKIFEYSGVNYKIIDSKFCSVKSDVFACGCCHNMCKPMSKTEGIKKIPTQISYRDDITVSCTPEWFIQVQIGCCNGGSYCARFILECI</sequence>
<organism evidence="1">
    <name type="scientific">Klosneuvirus KNV1</name>
    <dbReference type="NCBI Taxonomy" id="1977640"/>
    <lineage>
        <taxon>Viruses</taxon>
        <taxon>Varidnaviria</taxon>
        <taxon>Bamfordvirae</taxon>
        <taxon>Nucleocytoviricota</taxon>
        <taxon>Megaviricetes</taxon>
        <taxon>Imitervirales</taxon>
        <taxon>Mimiviridae</taxon>
        <taxon>Klosneuvirinae</taxon>
        <taxon>Klosneuvirus</taxon>
    </lineage>
</organism>
<reference evidence="1" key="1">
    <citation type="journal article" date="2017" name="Science">
        <title>Giant viruses with an expanded complement of translation system components.</title>
        <authorList>
            <person name="Schulz F."/>
            <person name="Yutin N."/>
            <person name="Ivanova N.N."/>
            <person name="Ortega D.R."/>
            <person name="Lee T.K."/>
            <person name="Vierheilig J."/>
            <person name="Daims H."/>
            <person name="Horn M."/>
            <person name="Wagner M."/>
            <person name="Jensen G.J."/>
            <person name="Kyrpides N.C."/>
            <person name="Koonin E.V."/>
            <person name="Woyke T."/>
        </authorList>
    </citation>
    <scope>NUCLEOTIDE SEQUENCE</scope>
    <source>
        <strain evidence="1">KNV1</strain>
    </source>
</reference>